<feature type="compositionally biased region" description="Basic and acidic residues" evidence="1">
    <location>
        <begin position="122"/>
        <end position="135"/>
    </location>
</feature>
<sequence>MSKKGGRKNKKVTKLIIGEEEINNVDDLLTNYVEEKKGVKPKESSDIYVPNFANHQERPQRQPRAEGEKKEDDGLWTVRHGHDFRRRQPKKDREEDREPQPSEADTADSWRRKEGEAFVPRKGGEANERNQREPRQPAGPSEADTADSWRRKEGEAFVPRKAPTEFREHELREPRQPAGPSEADTADSWRRKEGEAFVPRKAPTEFREHEQREPRQPAGPKHEQREPRQPAGPSEADTADSWRRKEGEAFVPRKVSHEEHRHENNERQHKGFKEREPPQPSEADTADSWRRKDSDVPIPKKTYERRHENTEKPHRDFGERRTDDRGKRTFGPRDGQHQNTKKSTQHIKQGKKTPKQSSKPVVDEEGWMTQ</sequence>
<feature type="compositionally biased region" description="Basic and acidic residues" evidence="1">
    <location>
        <begin position="162"/>
        <end position="175"/>
    </location>
</feature>
<protein>
    <submittedName>
        <fullName evidence="2">Uncharacterized protein</fullName>
    </submittedName>
</protein>
<feature type="region of interest" description="Disordered" evidence="1">
    <location>
        <begin position="36"/>
        <end position="370"/>
    </location>
</feature>
<dbReference type="AlphaFoldDB" id="M7WHZ5"/>
<feature type="compositionally biased region" description="Basic and acidic residues" evidence="1">
    <location>
        <begin position="55"/>
        <end position="73"/>
    </location>
</feature>
<dbReference type="Proteomes" id="UP000030780">
    <property type="component" value="Unassembled WGS sequence"/>
</dbReference>
<dbReference type="OrthoDB" id="10307111at2759"/>
<dbReference type="VEuPathDB" id="AmoebaDB:KM1_285810"/>
<feature type="compositionally biased region" description="Basic and acidic residues" evidence="1">
    <location>
        <begin position="36"/>
        <end position="45"/>
    </location>
</feature>
<gene>
    <name evidence="2" type="ORF">KM1_285810</name>
</gene>
<feature type="compositionally biased region" description="Basic and acidic residues" evidence="1">
    <location>
        <begin position="301"/>
        <end position="327"/>
    </location>
</feature>
<feature type="compositionally biased region" description="Basic and acidic residues" evidence="1">
    <location>
        <begin position="202"/>
        <end position="228"/>
    </location>
</feature>
<evidence type="ECO:0000313" key="3">
    <source>
        <dbReference type="Proteomes" id="UP000030780"/>
    </source>
</evidence>
<reference evidence="2 3" key="1">
    <citation type="submission" date="2013-01" db="EMBL/GenBank/DDBJ databases">
        <authorList>
            <person name="Inman J."/>
            <person name="Zafar N."/>
            <person name="Lorenzi H."/>
            <person name="Caler E."/>
        </authorList>
    </citation>
    <scope>NUCLEOTIDE SEQUENCE [LARGE SCALE GENOMIC DNA]</scope>
    <source>
        <strain evidence="2 3">HM-3:IMSS</strain>
    </source>
</reference>
<organism evidence="2 3">
    <name type="scientific">Entamoeba histolytica HM-3:IMSS</name>
    <dbReference type="NCBI Taxonomy" id="885315"/>
    <lineage>
        <taxon>Eukaryota</taxon>
        <taxon>Amoebozoa</taxon>
        <taxon>Evosea</taxon>
        <taxon>Archamoebae</taxon>
        <taxon>Mastigamoebida</taxon>
        <taxon>Entamoebidae</taxon>
        <taxon>Entamoeba</taxon>
    </lineage>
</organism>
<feature type="compositionally biased region" description="Basic and acidic residues" evidence="1">
    <location>
        <begin position="91"/>
        <end position="100"/>
    </location>
</feature>
<evidence type="ECO:0000256" key="1">
    <source>
        <dbReference type="SAM" id="MobiDB-lite"/>
    </source>
</evidence>
<dbReference type="EMBL" id="KB638852">
    <property type="protein sequence ID" value="EMS11024.1"/>
    <property type="molecule type" value="Genomic_DNA"/>
</dbReference>
<evidence type="ECO:0000313" key="2">
    <source>
        <dbReference type="EMBL" id="EMS11024.1"/>
    </source>
</evidence>
<feature type="compositionally biased region" description="Basic residues" evidence="1">
    <location>
        <begin position="339"/>
        <end position="354"/>
    </location>
</feature>
<feature type="compositionally biased region" description="Basic and acidic residues" evidence="1">
    <location>
        <begin position="255"/>
        <end position="277"/>
    </location>
</feature>
<name>M7WHZ5_ENTHI</name>
<proteinExistence type="predicted"/>
<accession>M7WHZ5</accession>